<evidence type="ECO:0000313" key="3">
    <source>
        <dbReference type="Proteomes" id="UP000693970"/>
    </source>
</evidence>
<accession>A0A9K3KIR8</accession>
<proteinExistence type="predicted"/>
<evidence type="ECO:0000313" key="2">
    <source>
        <dbReference type="EMBL" id="KAG7343854.1"/>
    </source>
</evidence>
<feature type="compositionally biased region" description="Basic and acidic residues" evidence="1">
    <location>
        <begin position="76"/>
        <end position="98"/>
    </location>
</feature>
<reference evidence="2" key="2">
    <citation type="submission" date="2021-04" db="EMBL/GenBank/DDBJ databases">
        <authorList>
            <person name="Podell S."/>
        </authorList>
    </citation>
    <scope>NUCLEOTIDE SEQUENCE</scope>
    <source>
        <strain evidence="2">Hildebrandi</strain>
    </source>
</reference>
<organism evidence="2 3">
    <name type="scientific">Nitzschia inconspicua</name>
    <dbReference type="NCBI Taxonomy" id="303405"/>
    <lineage>
        <taxon>Eukaryota</taxon>
        <taxon>Sar</taxon>
        <taxon>Stramenopiles</taxon>
        <taxon>Ochrophyta</taxon>
        <taxon>Bacillariophyta</taxon>
        <taxon>Bacillariophyceae</taxon>
        <taxon>Bacillariophycidae</taxon>
        <taxon>Bacillariales</taxon>
        <taxon>Bacillariaceae</taxon>
        <taxon>Nitzschia</taxon>
    </lineage>
</organism>
<dbReference type="AlphaFoldDB" id="A0A9K3KIR8"/>
<keyword evidence="3" id="KW-1185">Reference proteome</keyword>
<feature type="region of interest" description="Disordered" evidence="1">
    <location>
        <begin position="198"/>
        <end position="225"/>
    </location>
</feature>
<protein>
    <submittedName>
        <fullName evidence="2">Uncharacterized protein</fullName>
    </submittedName>
</protein>
<sequence>MKRTTVTHAVTTTILSWNTLCTRDPWYEGWGCPLEQERRDSLMELEGFSTEQAQAVLTQERYQRIRRALQWEIQRNEEGQGQEEQYKDHESPLNELQERNSSVPSLHLPSNIDIMLFQEVTRDDPWGEDNDDTDFVALFSSLYDRVPCQDDSEEETLQQVYVRRDSGWRFTQSYGLKTDVLEGGCLVELEYIDDNFSNGEESNVDGAENENNHHDAVDGSDGYFNDTESTQGCDDEFLEKLHWEERQSQKFICNKMYIVNLHGKSSYMRNPYKLNAGMMALWSEISDLLLSPAGDDKSLCNDLDLNGDSWKERIVLCGDWNVHLSDLPGIFLNLGNYSDVEAAMLDNRTGSNFSTNHEDGFLAQYDGCLLATSPFLELQSVSRNLTGFMVKGENGELGGRFTYKHNQGVFYEGTLLPGTLASDGLSDHLRTYTTFSISLKRREENRLGL</sequence>
<feature type="region of interest" description="Disordered" evidence="1">
    <location>
        <begin position="76"/>
        <end position="105"/>
    </location>
</feature>
<reference evidence="2" key="1">
    <citation type="journal article" date="2021" name="Sci. Rep.">
        <title>Diploid genomic architecture of Nitzschia inconspicua, an elite biomass production diatom.</title>
        <authorList>
            <person name="Oliver A."/>
            <person name="Podell S."/>
            <person name="Pinowska A."/>
            <person name="Traller J.C."/>
            <person name="Smith S.R."/>
            <person name="McClure R."/>
            <person name="Beliaev A."/>
            <person name="Bohutskyi P."/>
            <person name="Hill E.A."/>
            <person name="Rabines A."/>
            <person name="Zheng H."/>
            <person name="Allen L.Z."/>
            <person name="Kuo A."/>
            <person name="Grigoriev I.V."/>
            <person name="Allen A.E."/>
            <person name="Hazlebeck D."/>
            <person name="Allen E.E."/>
        </authorList>
    </citation>
    <scope>NUCLEOTIDE SEQUENCE</scope>
    <source>
        <strain evidence="2">Hildebrandi</strain>
    </source>
</reference>
<evidence type="ECO:0000256" key="1">
    <source>
        <dbReference type="SAM" id="MobiDB-lite"/>
    </source>
</evidence>
<name>A0A9K3KIR8_9STRA</name>
<comment type="caution">
    <text evidence="2">The sequence shown here is derived from an EMBL/GenBank/DDBJ whole genome shotgun (WGS) entry which is preliminary data.</text>
</comment>
<gene>
    <name evidence="2" type="ORF">IV203_021862</name>
</gene>
<dbReference type="Proteomes" id="UP000693970">
    <property type="component" value="Unassembled WGS sequence"/>
</dbReference>
<dbReference type="EMBL" id="JAGRRH010000023">
    <property type="protein sequence ID" value="KAG7343854.1"/>
    <property type="molecule type" value="Genomic_DNA"/>
</dbReference>
<dbReference type="OrthoDB" id="53540at2759"/>